<protein>
    <submittedName>
        <fullName evidence="1">Uncharacterized protein</fullName>
    </submittedName>
</protein>
<keyword evidence="2" id="KW-1185">Reference proteome</keyword>
<name>A0ACB9QW47_9MYRT</name>
<sequence length="455" mass="49901">MVDGKPASRVKVHSTLTAVSSTPVGPGTTRRLSPLDCAMRAHSCHVVFYYRNSPLGSFELDPLRVSLSEVLSAYPVATGRLRWAGEADGGEWEVKCNDAGVRVLRAKVSVSMDEWLGTADGEEERDLMAWEDLPDDPHIWSPFRIQLNEFEGGGIAIGISCTHMIADLTSIALLFKSWTDVHRKRPLEFPPSFSECPASSLLTENSCHRFALNKSSCVGGPQKVKMETRTFKFSEHALGPPMEVLRGEIPGVTQFDFLSAIFWAGISRIKNQTGSTGNLAISIAMDGRKSVKNTQPLCYFGNSVHFSLLQTNVADPRDNLQETVRLVHEHVSRIAEEQNRAVANGLYRNVLPNGKQEAQMEIYGEQLTFVNMEHLVIKGKAGDASILYEATFNDGDAPLHVSCGIRGVGSKGVIVIVPEGGIARTVHVTLPDEEMADLLRDKTISELKPTLMLST</sequence>
<comment type="caution">
    <text evidence="1">The sequence shown here is derived from an EMBL/GenBank/DDBJ whole genome shotgun (WGS) entry which is preliminary data.</text>
</comment>
<gene>
    <name evidence="1" type="ORF">MLD38_017875</name>
</gene>
<dbReference type="EMBL" id="CM042884">
    <property type="protein sequence ID" value="KAI4369438.1"/>
    <property type="molecule type" value="Genomic_DNA"/>
</dbReference>
<accession>A0ACB9QW47</accession>
<evidence type="ECO:0000313" key="1">
    <source>
        <dbReference type="EMBL" id="KAI4369438.1"/>
    </source>
</evidence>
<dbReference type="Proteomes" id="UP001057402">
    <property type="component" value="Chromosome 5"/>
</dbReference>
<organism evidence="1 2">
    <name type="scientific">Melastoma candidum</name>
    <dbReference type="NCBI Taxonomy" id="119954"/>
    <lineage>
        <taxon>Eukaryota</taxon>
        <taxon>Viridiplantae</taxon>
        <taxon>Streptophyta</taxon>
        <taxon>Embryophyta</taxon>
        <taxon>Tracheophyta</taxon>
        <taxon>Spermatophyta</taxon>
        <taxon>Magnoliopsida</taxon>
        <taxon>eudicotyledons</taxon>
        <taxon>Gunneridae</taxon>
        <taxon>Pentapetalae</taxon>
        <taxon>rosids</taxon>
        <taxon>malvids</taxon>
        <taxon>Myrtales</taxon>
        <taxon>Melastomataceae</taxon>
        <taxon>Melastomatoideae</taxon>
        <taxon>Melastomateae</taxon>
        <taxon>Melastoma</taxon>
    </lineage>
</organism>
<evidence type="ECO:0000313" key="2">
    <source>
        <dbReference type="Proteomes" id="UP001057402"/>
    </source>
</evidence>
<reference evidence="2" key="1">
    <citation type="journal article" date="2023" name="Front. Plant Sci.">
        <title>Chromosomal-level genome assembly of Melastoma candidum provides insights into trichome evolution.</title>
        <authorList>
            <person name="Zhong Y."/>
            <person name="Wu W."/>
            <person name="Sun C."/>
            <person name="Zou P."/>
            <person name="Liu Y."/>
            <person name="Dai S."/>
            <person name="Zhou R."/>
        </authorList>
    </citation>
    <scope>NUCLEOTIDE SEQUENCE [LARGE SCALE GENOMIC DNA]</scope>
</reference>
<proteinExistence type="predicted"/>